<dbReference type="SUPFAM" id="SSF47336">
    <property type="entry name" value="ACP-like"/>
    <property type="match status" value="2"/>
</dbReference>
<dbReference type="GO" id="GO:0047879">
    <property type="term" value="F:erythronolide synthase activity"/>
    <property type="evidence" value="ECO:0007669"/>
    <property type="project" value="UniProtKB-EC"/>
</dbReference>
<dbReference type="Pfam" id="PF00550">
    <property type="entry name" value="PP-binding"/>
    <property type="match status" value="2"/>
</dbReference>
<dbReference type="InterPro" id="IPR020841">
    <property type="entry name" value="PKS_Beta-ketoAc_synthase_dom"/>
</dbReference>
<evidence type="ECO:0000313" key="15">
    <source>
        <dbReference type="Proteomes" id="UP000233786"/>
    </source>
</evidence>
<dbReference type="GO" id="GO:0031177">
    <property type="term" value="F:phosphopantetheine binding"/>
    <property type="evidence" value="ECO:0007669"/>
    <property type="project" value="InterPro"/>
</dbReference>
<dbReference type="SMART" id="SM00822">
    <property type="entry name" value="PKS_KR"/>
    <property type="match status" value="1"/>
</dbReference>
<protein>
    <recommendedName>
        <fullName evidence="11">6-deoxyerythronolide-B synthase</fullName>
        <ecNumber evidence="11">2.3.1.94</ecNumber>
    </recommendedName>
</protein>
<dbReference type="InterPro" id="IPR018201">
    <property type="entry name" value="Ketoacyl_synth_AS"/>
</dbReference>
<dbReference type="InterPro" id="IPR006162">
    <property type="entry name" value="Ppantetheine_attach_site"/>
</dbReference>
<sequence length="2595" mass="273636">MSEAGNLIAVIGLSCRLPQAPDPASFWRLLRTGTDAITTVPEGRWGDPLPGRDAPKGPEWGGFLADVDCFDPEFFGISPREAAAVDPQQRLALELAWEALEDAGIPAGELRGTAAGVFMGAISDDYAALLRESPPEVAAQYRLTGTHRSLIANRVSYVLGLRGPSLTVDSGQSSSLVGVHLASESLRRGECTIALAGGVNLNLAAESNSALMDFGALSPDGRCFTFDVRANGYVRGEGGGLVVLKKADQAHADGDRIYCLIRGSAVNNDGGGAGLTVPAADAQAELLRQAYRNAGVDPAAVQYVELHGSATRVGDPVEAAALGAVLGAARRPGDELRVGSAKTNVGHLEAAAGVTGLLKTALSIWHRELPPSLHFTAPNPEIPLDELNLRVQRDLRPWPESEGPLLAGVSAFGMGGTNCHLVLSGTSRVERRRSGPAEATMPWVLSARTPVALRAQAARLHTHLNTAGQSPLDVAYSLATTRSALPHRAALVADDEPKLLAGLKALADGDDAPTLCHGATSGERAAVFVFPGQGSQWIGMGRQLLETSEVFAASMSDCADALAPHLDWSLLDVLRNAAGAAHLDHDDVVQPALFAIMVSLAELWRSWGVRPVAVVGHSQGEIAAACVAGALSVRDAARVVAVRSRLLTALAGSGAMASLQHPAEEVRQILLPWRDRIGVAGVNGPSSTLVSGDREAMAELLAECADRELRMRRIPVEYASHSPHIEVVRDELLGLLAPVEPRTGSIPIYSTTTGDLLDRPMDADYWYRNLRQPVLFEAAVEALLKRGYDAFIEISPHPVLTANIQETAVRAGREVVALGTLRRGEGGMRQALTSLARAHVHGVAADWHAVFAGTGAQRVDLPTYAFQRQRYWLDAKLPDVAMPESDVSTALREKLRSSPRADVDSTTLTMIRAQAAVVLGHSDPKEVDPDRTFKDLGFDSSMVVELCDRLNAATGLRLAPSVVFDCPTPDKLARQVRTLLLGEPAPMTSHRPDSDADEPIAVIGMGCRFPGGVSSPEELWQLVAAGRDVVSEFPADRGWDLERAGTSHVRAGGFLHGAPDFDPGFFRISPREALAMDPQQRLLLEIAWEAVERGGINPQHLHGSQTGVFVGATSLDYGPRLHEASEEAAGYVLTGSTTSVASGRVAYSFGFEGPAVTVDTACSSSLVALHLACQSLRSGECDLALAGGVTVMATPGMFVEFSRQRGLAPDGRCKSFAEAADGTGWSEGAGLVLLERLSDARRNGHEVLAVVRGSAVNQDGASNGLTAPNGSSQQRVIAQALASAGLSVSDVDAVEAHGTGTRLGDPIEAQALIATYGQGRLPERPLWLGSMKSNIGHAQAAAGIAGVMKMVMAMRHGQLPRTLHVDEPTSGVDWSAGTVQLLTENTPWPGSGRVRRVGVSSFGISGTNAHVILEQPPGVPSQSAGPGSGSVVDVPVVPWMVSGKTPEALSAQATALMTYLDERPDVSSLDVGYSLALTRSALDERAVVLGSDRETLLCGVKALSAGHEASGLVTGSVGAGGRIGFVFSGQGGQWLGMGRGLYRAFPVFAAAFDEACAELDAHLGQEIGVREVVSGSDAQLLDRTLWAQSGLFALQVGLLKLLDSWGVRPSVVLGHSVGELAAAFAAGVVSLSGAARLVAGRARLMQALPSGGGMLAVPAGEELLWSLLADQGDRVGIAAVNAAGSVVLSGDRDVLDDLAGRLDGQGIRSRWLRVSHAFHSYRMDPMLAEFAELARTVDYRRCEVPIVSTLTGDLDDAGRMSGPDYWVRQVREPVRFADGVQALVEHDVATVVELGPDGALSALIQECVAASDHAGRLSAVPAMRRNQDEAQKVMTALAHVHVRGGAVDWRSFFAGTRAKQIELPTYAFQRQRYWLNALRESSAGDMGRRVEAKFWGAVEHEDVESLARVLGIVDDGAAVDSLRSALPVLAGWQRTRTTESIMDQRCYRIGWRQVAGLPPMGTVFGTWLVFAPHGWSSEPEVVDCVTALRARGASVVLVEADPDPTSFGDRVRTLCSGLPDLVGVLSMLCLEESVLPGFSAVSRGFALTVELVRVLRAAGATARLWLLTCGGVSVGDVPVRPAQALAWGLGRVVGLEHPDWWGGLIDIPVLFDEDAQERLSIVLAGLDEDEVAIRPDGMFARRLVRHTVSADVKKAWRPRGSVLVTGGTGGLGAHVARWLADAGAEHVAMVSRRGEQAPSAEKLRTELEDLGTRVSIVSCDVTDREALAEVLKALPAENPLTAVVHAAGVIETGDAAAMSLADFDHVLSAKVAGAANLDALLADVELDAFVLFSSVSGVWGAGGHGAYAAANAYLDALAEQRRSRGLVATAVAWGPWAGEGMASGETGDQLRRYGLSPMAPQHAIAGIRQAVEQDEISLVVADVDWARFSAGLLAARPRPLLNELAEVKELLVDAQPEAGVLADASLEWRQRLSAAPRPTQEQLILELVRGETALVLGHPGAAAVASERAFKDSGFDSQAAVELRVRLNRATGLQLPSTIIFSHPTPAELAAELRARLLPESAGAGIPEEDEARIRAALTSIPFPALREAGLVSPLLALAGHPVDSGISSDDAAATSIDAMDVAGLVEAALGERES</sequence>
<name>A0A2N3Y5Z2_SACSN</name>
<dbReference type="Gene3D" id="3.30.70.3290">
    <property type="match status" value="2"/>
</dbReference>
<dbReference type="InterPro" id="IPR041618">
    <property type="entry name" value="PKS_DE"/>
</dbReference>
<evidence type="ECO:0000256" key="7">
    <source>
        <dbReference type="ARBA" id="ARBA00052442"/>
    </source>
</evidence>
<dbReference type="Proteomes" id="UP000233786">
    <property type="component" value="Unassembled WGS sequence"/>
</dbReference>
<dbReference type="Pfam" id="PF00109">
    <property type="entry name" value="ketoacyl-synt"/>
    <property type="match status" value="2"/>
</dbReference>
<evidence type="ECO:0000256" key="1">
    <source>
        <dbReference type="ARBA" id="ARBA00022450"/>
    </source>
</evidence>
<dbReference type="InterPro" id="IPR016036">
    <property type="entry name" value="Malonyl_transacylase_ACP-bd"/>
</dbReference>
<dbReference type="Gene3D" id="3.40.50.720">
    <property type="entry name" value="NAD(P)-binding Rossmann-like Domain"/>
    <property type="match status" value="1"/>
</dbReference>
<dbReference type="PANTHER" id="PTHR43775">
    <property type="entry name" value="FATTY ACID SYNTHASE"/>
    <property type="match status" value="1"/>
</dbReference>
<keyword evidence="5" id="KW-0511">Multifunctional enzyme</keyword>
<dbReference type="PROSITE" id="PS00606">
    <property type="entry name" value="KS3_1"/>
    <property type="match status" value="1"/>
</dbReference>
<feature type="domain" description="Ketosynthase family 3 (KS3)" evidence="13">
    <location>
        <begin position="997"/>
        <end position="1415"/>
    </location>
</feature>
<dbReference type="PROSITE" id="PS52004">
    <property type="entry name" value="KS3_2"/>
    <property type="match status" value="2"/>
</dbReference>
<dbReference type="Gene3D" id="3.40.47.10">
    <property type="match status" value="2"/>
</dbReference>
<dbReference type="Pfam" id="PF18369">
    <property type="entry name" value="PKS_DE"/>
    <property type="match status" value="1"/>
</dbReference>
<dbReference type="GO" id="GO:0006633">
    <property type="term" value="P:fatty acid biosynthetic process"/>
    <property type="evidence" value="ECO:0007669"/>
    <property type="project" value="InterPro"/>
</dbReference>
<dbReference type="SMART" id="SM01294">
    <property type="entry name" value="PKS_PP_betabranch"/>
    <property type="match status" value="1"/>
</dbReference>
<dbReference type="CDD" id="cd00833">
    <property type="entry name" value="PKS"/>
    <property type="match status" value="2"/>
</dbReference>
<dbReference type="RefSeq" id="WP_010309393.1">
    <property type="nucleotide sequence ID" value="NZ_CP171362.1"/>
</dbReference>
<organism evidence="14 15">
    <name type="scientific">Saccharopolyspora spinosa</name>
    <dbReference type="NCBI Taxonomy" id="60894"/>
    <lineage>
        <taxon>Bacteria</taxon>
        <taxon>Bacillati</taxon>
        <taxon>Actinomycetota</taxon>
        <taxon>Actinomycetes</taxon>
        <taxon>Pseudonocardiales</taxon>
        <taxon>Pseudonocardiaceae</taxon>
        <taxon>Saccharopolyspora</taxon>
    </lineage>
</organism>
<dbReference type="PANTHER" id="PTHR43775:SF51">
    <property type="entry name" value="INACTIVE PHENOLPHTHIOCEROL SYNTHESIS POLYKETIDE SYNTHASE TYPE I PKS1-RELATED"/>
    <property type="match status" value="1"/>
</dbReference>
<evidence type="ECO:0000256" key="5">
    <source>
        <dbReference type="ARBA" id="ARBA00023268"/>
    </source>
</evidence>
<dbReference type="InterPro" id="IPR036736">
    <property type="entry name" value="ACP-like_sf"/>
</dbReference>
<reference evidence="14" key="1">
    <citation type="submission" date="2017-12" db="EMBL/GenBank/DDBJ databases">
        <title>Sequencing the genomes of 1000 Actinobacteria strains.</title>
        <authorList>
            <person name="Klenk H.-P."/>
        </authorList>
    </citation>
    <scope>NUCLEOTIDE SEQUENCE [LARGE SCALE GENOMIC DNA]</scope>
    <source>
        <strain evidence="14">DSM 44228</strain>
    </source>
</reference>
<dbReference type="Pfam" id="PF08659">
    <property type="entry name" value="KR"/>
    <property type="match status" value="1"/>
</dbReference>
<dbReference type="PROSITE" id="PS00012">
    <property type="entry name" value="PHOSPHOPANTETHEINE"/>
    <property type="match status" value="1"/>
</dbReference>
<dbReference type="Gene3D" id="6.10.140.1830">
    <property type="match status" value="1"/>
</dbReference>
<gene>
    <name evidence="14" type="ORF">A8926_6432</name>
</gene>
<accession>A0A2N3Y5Z2</accession>
<dbReference type="GO" id="GO:0004315">
    <property type="term" value="F:3-oxoacyl-[acyl-carrier-protein] synthase activity"/>
    <property type="evidence" value="ECO:0007669"/>
    <property type="project" value="InterPro"/>
</dbReference>
<dbReference type="InterPro" id="IPR032821">
    <property type="entry name" value="PKS_assoc"/>
</dbReference>
<dbReference type="FunFam" id="3.40.366.10:FF:000002">
    <property type="entry name" value="Probable polyketide synthase 2"/>
    <property type="match status" value="1"/>
</dbReference>
<keyword evidence="1" id="KW-0596">Phosphopantetheine</keyword>
<feature type="domain" description="Ketosynthase family 3 (KS3)" evidence="13">
    <location>
        <begin position="5"/>
        <end position="425"/>
    </location>
</feature>
<dbReference type="InterPro" id="IPR036291">
    <property type="entry name" value="NAD(P)-bd_dom_sf"/>
</dbReference>
<dbReference type="SMART" id="SM00827">
    <property type="entry name" value="PKS_AT"/>
    <property type="match status" value="2"/>
</dbReference>
<dbReference type="CDD" id="cd08952">
    <property type="entry name" value="KR_1_SDR_x"/>
    <property type="match status" value="1"/>
</dbReference>
<dbReference type="InterPro" id="IPR013968">
    <property type="entry name" value="PKS_KR"/>
</dbReference>
<keyword evidence="15" id="KW-1185">Reference proteome</keyword>
<comment type="function">
    <text evidence="8">Involved in the biosynthesis of antibiotic erythromycin via the biosynthesis of its aglycone precursor, 6-deoxyerythronolide B (6-dEB).</text>
</comment>
<dbReference type="GO" id="GO:0004312">
    <property type="term" value="F:fatty acid synthase activity"/>
    <property type="evidence" value="ECO:0007669"/>
    <property type="project" value="TreeGrafter"/>
</dbReference>
<dbReference type="Pfam" id="PF02801">
    <property type="entry name" value="Ketoacyl-synt_C"/>
    <property type="match status" value="2"/>
</dbReference>
<dbReference type="InterPro" id="IPR001227">
    <property type="entry name" value="Ac_transferase_dom_sf"/>
</dbReference>
<dbReference type="FunFam" id="3.40.47.10:FF:000019">
    <property type="entry name" value="Polyketide synthase type I"/>
    <property type="match status" value="2"/>
</dbReference>
<feature type="domain" description="Carrier" evidence="12">
    <location>
        <begin position="905"/>
        <end position="980"/>
    </location>
</feature>
<dbReference type="EMBL" id="PJNB01000001">
    <property type="protein sequence ID" value="PKW18356.1"/>
    <property type="molecule type" value="Genomic_DNA"/>
</dbReference>
<evidence type="ECO:0000256" key="4">
    <source>
        <dbReference type="ARBA" id="ARBA00022737"/>
    </source>
</evidence>
<dbReference type="FunFam" id="1.10.1200.10:FF:000007">
    <property type="entry name" value="Probable polyketide synthase pks17"/>
    <property type="match status" value="1"/>
</dbReference>
<dbReference type="EC" id="2.3.1.94" evidence="11"/>
<dbReference type="InterPro" id="IPR016039">
    <property type="entry name" value="Thiolase-like"/>
</dbReference>
<dbReference type="InterPro" id="IPR014030">
    <property type="entry name" value="Ketoacyl_synth_N"/>
</dbReference>
<evidence type="ECO:0000259" key="13">
    <source>
        <dbReference type="PROSITE" id="PS52004"/>
    </source>
</evidence>
<keyword evidence="4" id="KW-0677">Repeat</keyword>
<feature type="domain" description="Carrier" evidence="12">
    <location>
        <begin position="2442"/>
        <end position="2517"/>
    </location>
</feature>
<dbReference type="SMART" id="SM00823">
    <property type="entry name" value="PKS_PP"/>
    <property type="match status" value="2"/>
</dbReference>
<evidence type="ECO:0000259" key="12">
    <source>
        <dbReference type="PROSITE" id="PS50075"/>
    </source>
</evidence>
<dbReference type="Gene3D" id="3.40.366.10">
    <property type="entry name" value="Malonyl-Coenzyme A Acyl Carrier Protein, domain 2"/>
    <property type="match status" value="2"/>
</dbReference>
<proteinExistence type="predicted"/>
<comment type="subunit">
    <text evidence="10">Homodimer. Erythronolide synthase is composed of EryAI, EryAII and EryAIII multimodular (2 modules) polypeptides each coding for a functional synthase subunit which participates in 2 of the six FAS-like elongation steps required for formation of the polyketide. Module 1, 2, 3, 4, 5, and 6 participating in biosynthesis steps 1, 2, 3, 4, 5, and 6, respectively.</text>
</comment>
<dbReference type="SMART" id="SM00825">
    <property type="entry name" value="PKS_KS"/>
    <property type="match status" value="2"/>
</dbReference>
<dbReference type="InterPro" id="IPR014031">
    <property type="entry name" value="Ketoacyl_synth_C"/>
</dbReference>
<evidence type="ECO:0000256" key="6">
    <source>
        <dbReference type="ARBA" id="ARBA00023315"/>
    </source>
</evidence>
<comment type="pathway">
    <text evidence="9">Antibiotic biosynthesis; erythromycin biosynthesis.</text>
</comment>
<dbReference type="SUPFAM" id="SSF53901">
    <property type="entry name" value="Thiolase-like"/>
    <property type="match status" value="2"/>
</dbReference>
<evidence type="ECO:0000256" key="11">
    <source>
        <dbReference type="ARBA" id="ARBA00066981"/>
    </source>
</evidence>
<evidence type="ECO:0000256" key="9">
    <source>
        <dbReference type="ARBA" id="ARBA00060622"/>
    </source>
</evidence>
<keyword evidence="3" id="KW-0808">Transferase</keyword>
<dbReference type="Pfam" id="PF16197">
    <property type="entry name" value="KAsynt_C_assoc"/>
    <property type="match status" value="2"/>
</dbReference>
<evidence type="ECO:0000256" key="10">
    <source>
        <dbReference type="ARBA" id="ARBA00063272"/>
    </source>
</evidence>
<dbReference type="NCBIfam" id="NF045894">
    <property type="entry name" value="PKS_plus_SDR"/>
    <property type="match status" value="1"/>
</dbReference>
<comment type="catalytic activity">
    <reaction evidence="7">
        <text>6 (S)-methylmalonyl-CoA + propanoyl-CoA + 6 NADPH + 12 H(+) = 6-deoxyerythronolide B + 6 CO2 + 6 NADP(+) + 7 CoA + H2O</text>
        <dbReference type="Rhea" id="RHEA:23068"/>
        <dbReference type="ChEBI" id="CHEBI:15377"/>
        <dbReference type="ChEBI" id="CHEBI:15378"/>
        <dbReference type="ChEBI" id="CHEBI:16089"/>
        <dbReference type="ChEBI" id="CHEBI:16526"/>
        <dbReference type="ChEBI" id="CHEBI:57287"/>
        <dbReference type="ChEBI" id="CHEBI:57327"/>
        <dbReference type="ChEBI" id="CHEBI:57392"/>
        <dbReference type="ChEBI" id="CHEBI:57783"/>
        <dbReference type="ChEBI" id="CHEBI:58349"/>
        <dbReference type="EC" id="2.3.1.94"/>
    </reaction>
</comment>
<dbReference type="PROSITE" id="PS50075">
    <property type="entry name" value="CARRIER"/>
    <property type="match status" value="2"/>
</dbReference>
<keyword evidence="2" id="KW-0597">Phosphoprotein</keyword>
<dbReference type="SUPFAM" id="SSF52151">
    <property type="entry name" value="FabD/lysophospholipase-like"/>
    <property type="match status" value="2"/>
</dbReference>
<dbReference type="InterPro" id="IPR014043">
    <property type="entry name" value="Acyl_transferase_dom"/>
</dbReference>
<keyword evidence="6" id="KW-0012">Acyltransferase</keyword>
<dbReference type="SUPFAM" id="SSF55048">
    <property type="entry name" value="Probable ACP-binding domain of malonyl-CoA ACP transacylase"/>
    <property type="match status" value="2"/>
</dbReference>
<dbReference type="SUPFAM" id="SSF51735">
    <property type="entry name" value="NAD(P)-binding Rossmann-fold domains"/>
    <property type="match status" value="2"/>
</dbReference>
<dbReference type="Gene3D" id="1.10.1200.10">
    <property type="entry name" value="ACP-like"/>
    <property type="match status" value="2"/>
</dbReference>
<dbReference type="OrthoDB" id="9778690at2"/>
<dbReference type="InterPro" id="IPR050091">
    <property type="entry name" value="PKS_NRPS_Biosynth_Enz"/>
</dbReference>
<evidence type="ECO:0000256" key="8">
    <source>
        <dbReference type="ARBA" id="ARBA00060158"/>
    </source>
</evidence>
<dbReference type="InterPro" id="IPR020806">
    <property type="entry name" value="PKS_PP-bd"/>
</dbReference>
<comment type="caution">
    <text evidence="14">The sequence shown here is derived from an EMBL/GenBank/DDBJ whole genome shotgun (WGS) entry which is preliminary data.</text>
</comment>
<dbReference type="Pfam" id="PF00698">
    <property type="entry name" value="Acyl_transf_1"/>
    <property type="match status" value="2"/>
</dbReference>
<evidence type="ECO:0000256" key="3">
    <source>
        <dbReference type="ARBA" id="ARBA00022679"/>
    </source>
</evidence>
<evidence type="ECO:0000313" key="14">
    <source>
        <dbReference type="EMBL" id="PKW18356.1"/>
    </source>
</evidence>
<dbReference type="InterPro" id="IPR016035">
    <property type="entry name" value="Acyl_Trfase/lysoPLipase"/>
</dbReference>
<evidence type="ECO:0000256" key="2">
    <source>
        <dbReference type="ARBA" id="ARBA00022553"/>
    </source>
</evidence>
<dbReference type="STRING" id="994479.GCA_000194155_04532"/>
<dbReference type="InterPro" id="IPR009081">
    <property type="entry name" value="PP-bd_ACP"/>
</dbReference>
<dbReference type="InterPro" id="IPR057326">
    <property type="entry name" value="KR_dom"/>
</dbReference>